<dbReference type="InterPro" id="IPR050553">
    <property type="entry name" value="Thioredoxin_ResA/DsbE_sf"/>
</dbReference>
<dbReference type="PANTHER" id="PTHR42852:SF17">
    <property type="entry name" value="THIOREDOXIN-LIKE PROTEIN HI_1115"/>
    <property type="match status" value="1"/>
</dbReference>
<dbReference type="STRING" id="1348114.OM33_15265"/>
<dbReference type="InterPro" id="IPR013766">
    <property type="entry name" value="Thioredoxin_domain"/>
</dbReference>
<dbReference type="HOGENOM" id="CLU_042529_5_0_6"/>
<name>A0A0A7EIM1_9GAMM</name>
<dbReference type="InterPro" id="IPR000866">
    <property type="entry name" value="AhpC/TSA"/>
</dbReference>
<dbReference type="SUPFAM" id="SSF52833">
    <property type="entry name" value="Thioredoxin-like"/>
    <property type="match status" value="1"/>
</dbReference>
<dbReference type="AlphaFoldDB" id="A0A0A7EIM1"/>
<dbReference type="GO" id="GO:0016209">
    <property type="term" value="F:antioxidant activity"/>
    <property type="evidence" value="ECO:0007669"/>
    <property type="project" value="InterPro"/>
</dbReference>
<evidence type="ECO:0000313" key="2">
    <source>
        <dbReference type="EMBL" id="AIY66510.1"/>
    </source>
</evidence>
<dbReference type="KEGG" id="pseo:OM33_15265"/>
<keyword evidence="3" id="KW-1185">Reference proteome</keyword>
<accession>A0A0A7EIM1</accession>
<protein>
    <submittedName>
        <fullName evidence="2">Alkyl hydroperoxide reductase</fullName>
    </submittedName>
</protein>
<organism evidence="2 3">
    <name type="scientific">Pseudoalteromonas piratica</name>
    <dbReference type="NCBI Taxonomy" id="1348114"/>
    <lineage>
        <taxon>Bacteria</taxon>
        <taxon>Pseudomonadati</taxon>
        <taxon>Pseudomonadota</taxon>
        <taxon>Gammaproteobacteria</taxon>
        <taxon>Alteromonadales</taxon>
        <taxon>Pseudoalteromonadaceae</taxon>
        <taxon>Pseudoalteromonas</taxon>
    </lineage>
</organism>
<evidence type="ECO:0000259" key="1">
    <source>
        <dbReference type="PROSITE" id="PS51352"/>
    </source>
</evidence>
<reference evidence="2 3" key="1">
    <citation type="submission" date="2014-11" db="EMBL/GenBank/DDBJ databases">
        <title>Complete Genome Sequence of Pseudoalteromonas sp. Strain OCN003 Isolated from Kaneohe Bay, Oahu, Hawaii.</title>
        <authorList>
            <person name="Beurmann S."/>
            <person name="Videau P."/>
            <person name="Ushijima B."/>
            <person name="Smith A.M."/>
            <person name="Aeby G.S."/>
            <person name="Callahan S.M."/>
            <person name="Belcaid M."/>
        </authorList>
    </citation>
    <scope>NUCLEOTIDE SEQUENCE [LARGE SCALE GENOMIC DNA]</scope>
    <source>
        <strain evidence="2 3">OCN003</strain>
    </source>
</reference>
<feature type="domain" description="Thioredoxin" evidence="1">
    <location>
        <begin position="44"/>
        <end position="215"/>
    </location>
</feature>
<dbReference type="RefSeq" id="WP_040134783.1">
    <property type="nucleotide sequence ID" value="NZ_CP009889.1"/>
</dbReference>
<dbReference type="InterPro" id="IPR036249">
    <property type="entry name" value="Thioredoxin-like_sf"/>
</dbReference>
<dbReference type="eggNOG" id="COG1225">
    <property type="taxonomic scope" value="Bacteria"/>
</dbReference>
<proteinExistence type="predicted"/>
<dbReference type="Gene3D" id="3.40.30.10">
    <property type="entry name" value="Glutaredoxin"/>
    <property type="match status" value="1"/>
</dbReference>
<dbReference type="PROSITE" id="PS51352">
    <property type="entry name" value="THIOREDOXIN_2"/>
    <property type="match status" value="1"/>
</dbReference>
<dbReference type="EMBL" id="CP009889">
    <property type="protein sequence ID" value="AIY66510.1"/>
    <property type="molecule type" value="Genomic_DNA"/>
</dbReference>
<evidence type="ECO:0000313" key="3">
    <source>
        <dbReference type="Proteomes" id="UP000030341"/>
    </source>
</evidence>
<gene>
    <name evidence="2" type="ORF">OM33_15265</name>
</gene>
<dbReference type="Proteomes" id="UP000030341">
    <property type="component" value="Chromosome 2"/>
</dbReference>
<dbReference type="GO" id="GO:0016491">
    <property type="term" value="F:oxidoreductase activity"/>
    <property type="evidence" value="ECO:0007669"/>
    <property type="project" value="InterPro"/>
</dbReference>
<sequence>MSSLSKKLASYKSDFNTRTPVEILETINRSISLFQEHSALKSVLKVGQKFPPFELADLNGRLFDSRVLIKEKPLIVTFVRGGWCPYCVLETQMWQQYFEKSKSSLNIIAITPEKPEFAKSMLSDNSQNFPLLFDSGLCFAEQLGLVWKTDDAMKAQLLKWDINLTERHCTQTFNLPVPATFVIDQQGIIQFRFIEEDYSTRAEPDDVLAVYNRFI</sequence>
<dbReference type="PANTHER" id="PTHR42852">
    <property type="entry name" value="THIOL:DISULFIDE INTERCHANGE PROTEIN DSBE"/>
    <property type="match status" value="1"/>
</dbReference>
<dbReference type="OrthoDB" id="9809746at2"/>
<dbReference type="Pfam" id="PF00578">
    <property type="entry name" value="AhpC-TSA"/>
    <property type="match status" value="1"/>
</dbReference>
<dbReference type="CDD" id="cd02970">
    <property type="entry name" value="PRX_like2"/>
    <property type="match status" value="1"/>
</dbReference>